<evidence type="ECO:0000256" key="7">
    <source>
        <dbReference type="ARBA" id="ARBA00022692"/>
    </source>
</evidence>
<dbReference type="GeneID" id="6758441"/>
<evidence type="ECO:0000256" key="3">
    <source>
        <dbReference type="ARBA" id="ARBA00022448"/>
    </source>
</evidence>
<accession>B3SAK9</accession>
<dbReference type="SUPFAM" id="SSF141072">
    <property type="entry name" value="CalX-like"/>
    <property type="match status" value="2"/>
</dbReference>
<keyword evidence="5" id="KW-1003">Cell membrane</keyword>
<evidence type="ECO:0000256" key="4">
    <source>
        <dbReference type="ARBA" id="ARBA00022449"/>
    </source>
</evidence>
<evidence type="ECO:0000256" key="14">
    <source>
        <dbReference type="ARBA" id="ARBA00023053"/>
    </source>
</evidence>
<dbReference type="InterPro" id="IPR051171">
    <property type="entry name" value="CaCA"/>
</dbReference>
<dbReference type="PANTHER" id="PTHR11878">
    <property type="entry name" value="SODIUM/CALCIUM EXCHANGER"/>
    <property type="match status" value="1"/>
</dbReference>
<dbReference type="OMA" id="TFSMGCH"/>
<sequence>MQLFSALLWVIAVVVLNFKVDPTLGSSIISERDVSTINSTSTPTLSDAEKRLIACNTTTRCKNGLFLPHWPYPKDSKGNILPLSTGERVGRTIVYFFSLFFFFIGVSIISDRFMSAIEIITSKERFIKVKMSNGEYKRISVRVWNETVSNLTLMALGSSAPEILLSIIEICGNNFKPGDLGPSTIVGSAAFNLLIITALCVLAIPDDEIRRIKHLSVFFITASCSVFAYLWLLLILKGISRDVIDIWEAVVTLLFFPILVTIAWVADRQLLSFKKLSKKYRADGKNRAVIVEPDSIIMRSPKEERDSEGFNSVYKNNPMYDVDSIDDVDSEKNDEMRRKKAMQIVKEIKQNHPNATAKEIEELASYEALKYQPKSRAYYRIQATRKLTGSGNVIKQRKMSLPANPDGNVDPEDIEKCSLTQIYFSPEKYTVLENCGTVGVTVERTGNLNNVLTVDYKTQDGTANSGEDYVTTNGTLRFKAGESRKDIKITIIDDDIYEEDEYFYVLLSNAKFVSTTDNEQKCVIESPSTATVVILDDDHPGVFSFSESKYSVIETAGTLSLTVERKSGARGTIRVPYHTKEGTAKGGGDDYEDAVGELEFKNDETSKTIEVHIVDDEEYEKNEIFYVLLGEPYFKDKKRIEKERNHVAKTTGNQPIDVNPSLGPYKEAEVTIIESHEFKNTVDKLLKKANLAMAIGTSTWREQFRAALTVNGGDNDDDDDEETKPTCTDYIMHYLTIFWKLIFALVPPTEIWGGWACFCVSIIMIGILTTFIGDLASHFGCTVGLKDSVTAITFVALGTSLPDTFASKTAAVNDKYADSSIGNVTGSNSVNVFLGLGLAWCVAAVANAIKGEKFYVPSGSLAFSVTIFCAVAIVCIAVLMLRRTKSVGGELGGPRGPKYATAVFFIFLWLLYIILSSLESYCHIPGF</sequence>
<keyword evidence="6" id="KW-0109">Calcium transport</keyword>
<dbReference type="NCBIfam" id="TIGR00845">
    <property type="entry name" value="caca"/>
    <property type="match status" value="1"/>
</dbReference>
<keyword evidence="8" id="KW-0479">Metal-binding</keyword>
<keyword evidence="15" id="KW-0406">Ion transport</keyword>
<evidence type="ECO:0000256" key="6">
    <source>
        <dbReference type="ARBA" id="ARBA00022568"/>
    </source>
</evidence>
<evidence type="ECO:0000256" key="2">
    <source>
        <dbReference type="ARBA" id="ARBA00007489"/>
    </source>
</evidence>
<evidence type="ECO:0000256" key="10">
    <source>
        <dbReference type="ARBA" id="ARBA00022737"/>
    </source>
</evidence>
<keyword evidence="16 20" id="KW-0472">Membrane</keyword>
<keyword evidence="17" id="KW-0325">Glycoprotein</keyword>
<dbReference type="Proteomes" id="UP000009022">
    <property type="component" value="Unassembled WGS sequence"/>
</dbReference>
<evidence type="ECO:0000256" key="19">
    <source>
        <dbReference type="ARBA" id="ARBA00033667"/>
    </source>
</evidence>
<organism evidence="23 24">
    <name type="scientific">Trichoplax adhaerens</name>
    <name type="common">Trichoplax reptans</name>
    <dbReference type="NCBI Taxonomy" id="10228"/>
    <lineage>
        <taxon>Eukaryota</taxon>
        <taxon>Metazoa</taxon>
        <taxon>Placozoa</taxon>
        <taxon>Uniplacotomia</taxon>
        <taxon>Trichoplacea</taxon>
        <taxon>Trichoplacidae</taxon>
        <taxon>Trichoplax</taxon>
    </lineage>
</organism>
<evidence type="ECO:0000256" key="1">
    <source>
        <dbReference type="ARBA" id="ARBA00004651"/>
    </source>
</evidence>
<dbReference type="GO" id="GO:0098794">
    <property type="term" value="C:postsynapse"/>
    <property type="evidence" value="ECO:0000318"/>
    <property type="project" value="GO_Central"/>
</dbReference>
<evidence type="ECO:0000256" key="8">
    <source>
        <dbReference type="ARBA" id="ARBA00022723"/>
    </source>
</evidence>
<keyword evidence="18" id="KW-0739">Sodium transport</keyword>
<dbReference type="InterPro" id="IPR004836">
    <property type="entry name" value="Na_Ca_Ex"/>
</dbReference>
<dbReference type="Gene3D" id="1.20.1420.30">
    <property type="entry name" value="NCX, central ion-binding region"/>
    <property type="match status" value="2"/>
</dbReference>
<dbReference type="GO" id="GO:0098703">
    <property type="term" value="P:calcium ion import across plasma membrane"/>
    <property type="evidence" value="ECO:0000318"/>
    <property type="project" value="GO_Central"/>
</dbReference>
<dbReference type="KEGG" id="tad:TRIADDRAFT_32198"/>
<dbReference type="EMBL" id="DS985261">
    <property type="protein sequence ID" value="EDV20330.1"/>
    <property type="molecule type" value="Genomic_DNA"/>
</dbReference>
<evidence type="ECO:0000256" key="17">
    <source>
        <dbReference type="ARBA" id="ARBA00023180"/>
    </source>
</evidence>
<dbReference type="PhylomeDB" id="B3SAK9"/>
<name>B3SAK9_TRIAD</name>
<evidence type="ECO:0000256" key="12">
    <source>
        <dbReference type="ARBA" id="ARBA00022860"/>
    </source>
</evidence>
<feature type="signal peptide" evidence="21">
    <location>
        <begin position="1"/>
        <end position="25"/>
    </location>
</feature>
<feature type="transmembrane region" description="Helical" evidence="20">
    <location>
        <begin position="180"/>
        <end position="203"/>
    </location>
</feature>
<feature type="transmembrane region" description="Helical" evidence="20">
    <location>
        <begin position="830"/>
        <end position="849"/>
    </location>
</feature>
<feature type="chain" id="PRO_5002798584" description="Calx-beta domain-containing protein" evidence="21">
    <location>
        <begin position="26"/>
        <end position="927"/>
    </location>
</feature>
<dbReference type="Gene3D" id="2.60.40.2030">
    <property type="match status" value="2"/>
</dbReference>
<feature type="transmembrane region" description="Helical" evidence="20">
    <location>
        <begin position="92"/>
        <end position="110"/>
    </location>
</feature>
<dbReference type="FunCoup" id="B3SAK9">
    <property type="interactions" value="1247"/>
</dbReference>
<evidence type="ECO:0000256" key="21">
    <source>
        <dbReference type="SAM" id="SignalP"/>
    </source>
</evidence>
<comment type="catalytic activity">
    <reaction evidence="19">
        <text>Ca(2+)(in) + 3 Na(+)(out) = Ca(2+)(out) + 3 Na(+)(in)</text>
        <dbReference type="Rhea" id="RHEA:69955"/>
        <dbReference type="ChEBI" id="CHEBI:29101"/>
        <dbReference type="ChEBI" id="CHEBI:29108"/>
    </reaction>
</comment>
<keyword evidence="3" id="KW-0813">Transport</keyword>
<evidence type="ECO:0000313" key="24">
    <source>
        <dbReference type="Proteomes" id="UP000009022"/>
    </source>
</evidence>
<evidence type="ECO:0000256" key="16">
    <source>
        <dbReference type="ARBA" id="ARBA00023136"/>
    </source>
</evidence>
<dbReference type="CTD" id="6758441"/>
<dbReference type="STRING" id="10228.B3SAK9"/>
<evidence type="ECO:0000256" key="9">
    <source>
        <dbReference type="ARBA" id="ARBA00022729"/>
    </source>
</evidence>
<dbReference type="OrthoDB" id="418484at2759"/>
<feature type="transmembrane region" description="Helical" evidence="20">
    <location>
        <begin position="246"/>
        <end position="266"/>
    </location>
</feature>
<evidence type="ECO:0000256" key="15">
    <source>
        <dbReference type="ARBA" id="ARBA00023065"/>
    </source>
</evidence>
<dbReference type="GO" id="GO:0046872">
    <property type="term" value="F:metal ion binding"/>
    <property type="evidence" value="ECO:0007669"/>
    <property type="project" value="UniProtKB-KW"/>
</dbReference>
<keyword evidence="9 21" id="KW-0732">Signal</keyword>
<dbReference type="GO" id="GO:0007154">
    <property type="term" value="P:cell communication"/>
    <property type="evidence" value="ECO:0007669"/>
    <property type="project" value="InterPro"/>
</dbReference>
<dbReference type="PANTHER" id="PTHR11878:SF65">
    <property type="entry name" value="NA_CA-EXCHANGE PROTEIN, ISOFORM G"/>
    <property type="match status" value="1"/>
</dbReference>
<dbReference type="GO" id="GO:0005516">
    <property type="term" value="F:calmodulin binding"/>
    <property type="evidence" value="ECO:0007669"/>
    <property type="project" value="UniProtKB-KW"/>
</dbReference>
<protein>
    <recommendedName>
        <fullName evidence="22">Calx-beta domain-containing protein</fullName>
    </recommendedName>
</protein>
<dbReference type="Pfam" id="PF03160">
    <property type="entry name" value="Calx-beta"/>
    <property type="match status" value="1"/>
</dbReference>
<keyword evidence="7 20" id="KW-0812">Transmembrane</keyword>
<dbReference type="HOGENOM" id="CLU_012872_1_0_1"/>
<feature type="transmembrane region" description="Helical" evidence="20">
    <location>
        <begin position="899"/>
        <end position="918"/>
    </location>
</feature>
<evidence type="ECO:0000256" key="13">
    <source>
        <dbReference type="ARBA" id="ARBA00022989"/>
    </source>
</evidence>
<evidence type="ECO:0000256" key="20">
    <source>
        <dbReference type="SAM" id="Phobius"/>
    </source>
</evidence>
<keyword evidence="10" id="KW-0677">Repeat</keyword>
<comment type="similarity">
    <text evidence="2">Belongs to the Ca(2+):cation antiporter (CaCA) (TC 2.A.19) family. SLC8 subfamily.</text>
</comment>
<gene>
    <name evidence="23" type="ORF">TRIADDRAFT_32198</name>
</gene>
<dbReference type="PRINTS" id="PR01259">
    <property type="entry name" value="NACAEXCHNGR"/>
</dbReference>
<dbReference type="InParanoid" id="B3SAK9"/>
<feature type="transmembrane region" description="Helical" evidence="20">
    <location>
        <begin position="752"/>
        <end position="772"/>
    </location>
</feature>
<dbReference type="GO" id="GO:0035725">
    <property type="term" value="P:sodium ion transmembrane transport"/>
    <property type="evidence" value="ECO:0000318"/>
    <property type="project" value="GO_Central"/>
</dbReference>
<feature type="domain" description="Calx-beta" evidence="22">
    <location>
        <begin position="530"/>
        <end position="630"/>
    </location>
</feature>
<dbReference type="Pfam" id="PF16494">
    <property type="entry name" value="Na_Ca_ex_C"/>
    <property type="match status" value="1"/>
</dbReference>
<dbReference type="FunFam" id="1.20.1420.30:FF:000003">
    <property type="entry name" value="sodium/calcium exchanger 1 isoform X1"/>
    <property type="match status" value="1"/>
</dbReference>
<reference evidence="23 24" key="1">
    <citation type="journal article" date="2008" name="Nature">
        <title>The Trichoplax genome and the nature of placozoans.</title>
        <authorList>
            <person name="Srivastava M."/>
            <person name="Begovic E."/>
            <person name="Chapman J."/>
            <person name="Putnam N.H."/>
            <person name="Hellsten U."/>
            <person name="Kawashima T."/>
            <person name="Kuo A."/>
            <person name="Mitros T."/>
            <person name="Salamov A."/>
            <person name="Carpenter M.L."/>
            <person name="Signorovitch A.Y."/>
            <person name="Moreno M.A."/>
            <person name="Kamm K."/>
            <person name="Grimwood J."/>
            <person name="Schmutz J."/>
            <person name="Shapiro H."/>
            <person name="Grigoriev I.V."/>
            <person name="Buss L.W."/>
            <person name="Schierwater B."/>
            <person name="Dellaporta S.L."/>
            <person name="Rokhsar D.S."/>
        </authorList>
    </citation>
    <scope>NUCLEOTIDE SEQUENCE [LARGE SCALE GENOMIC DNA]</scope>
    <source>
        <strain evidence="23 24">Grell-BS-1999</strain>
    </source>
</reference>
<feature type="domain" description="Calx-beta" evidence="22">
    <location>
        <begin position="409"/>
        <end position="508"/>
    </location>
</feature>
<keyword evidence="24" id="KW-1185">Reference proteome</keyword>
<keyword evidence="4" id="KW-0050">Antiport</keyword>
<dbReference type="RefSeq" id="XP_002117280.1">
    <property type="nucleotide sequence ID" value="XM_002117244.1"/>
</dbReference>
<evidence type="ECO:0000256" key="5">
    <source>
        <dbReference type="ARBA" id="ARBA00022475"/>
    </source>
</evidence>
<feature type="transmembrane region" description="Helical" evidence="20">
    <location>
        <begin position="861"/>
        <end position="879"/>
    </location>
</feature>
<comment type="subcellular location">
    <subcellularLocation>
        <location evidence="1">Cell membrane</location>
        <topology evidence="1">Multi-pass membrane protein</topology>
    </subcellularLocation>
</comment>
<dbReference type="InterPro" id="IPR032452">
    <property type="entry name" value="Na_Ca_Ex_C-exten"/>
</dbReference>
<keyword evidence="11" id="KW-0106">Calcium</keyword>
<keyword evidence="13 20" id="KW-1133">Transmembrane helix</keyword>
<evidence type="ECO:0000259" key="22">
    <source>
        <dbReference type="SMART" id="SM00237"/>
    </source>
</evidence>
<dbReference type="Pfam" id="PF01699">
    <property type="entry name" value="Na_Ca_ex"/>
    <property type="match status" value="2"/>
</dbReference>
<keyword evidence="14" id="KW-0915">Sodium</keyword>
<dbReference type="GO" id="GO:0030424">
    <property type="term" value="C:axon"/>
    <property type="evidence" value="ECO:0000318"/>
    <property type="project" value="GO_Central"/>
</dbReference>
<evidence type="ECO:0000256" key="18">
    <source>
        <dbReference type="ARBA" id="ARBA00023201"/>
    </source>
</evidence>
<dbReference type="GO" id="GO:0042383">
    <property type="term" value="C:sarcolemma"/>
    <property type="evidence" value="ECO:0000318"/>
    <property type="project" value="GO_Central"/>
</dbReference>
<dbReference type="eggNOG" id="KOG1306">
    <property type="taxonomic scope" value="Eukaryota"/>
</dbReference>
<evidence type="ECO:0000256" key="11">
    <source>
        <dbReference type="ARBA" id="ARBA00022837"/>
    </source>
</evidence>
<dbReference type="InterPro" id="IPR044880">
    <property type="entry name" value="NCX_ion-bd_dom_sf"/>
</dbReference>
<proteinExistence type="inferred from homology"/>
<dbReference type="SMART" id="SM00237">
    <property type="entry name" value="Calx_beta"/>
    <property type="match status" value="2"/>
</dbReference>
<dbReference type="AlphaFoldDB" id="B3SAK9"/>
<dbReference type="InterPro" id="IPR004837">
    <property type="entry name" value="NaCa_Exmemb"/>
</dbReference>
<evidence type="ECO:0000313" key="23">
    <source>
        <dbReference type="EMBL" id="EDV20330.1"/>
    </source>
</evidence>
<dbReference type="InterPro" id="IPR003644">
    <property type="entry name" value="Calx_beta"/>
</dbReference>
<keyword evidence="12" id="KW-0112">Calmodulin-binding</keyword>
<dbReference type="GO" id="GO:0005432">
    <property type="term" value="F:calcium:sodium antiporter activity"/>
    <property type="evidence" value="ECO:0000318"/>
    <property type="project" value="GO_Central"/>
</dbReference>
<feature type="transmembrane region" description="Helical" evidence="20">
    <location>
        <begin position="215"/>
        <end position="234"/>
    </location>
</feature>
<dbReference type="InterPro" id="IPR038081">
    <property type="entry name" value="CalX-like_sf"/>
</dbReference>